<keyword evidence="2" id="KW-0813">Transport</keyword>
<dbReference type="CDD" id="cd06326">
    <property type="entry name" value="PBP1_ABC_ligand_binding-like"/>
    <property type="match status" value="1"/>
</dbReference>
<dbReference type="Proteomes" id="UP001500975">
    <property type="component" value="Unassembled WGS sequence"/>
</dbReference>
<feature type="domain" description="Leucine-binding protein" evidence="5">
    <location>
        <begin position="34"/>
        <end position="358"/>
    </location>
</feature>
<reference evidence="7" key="1">
    <citation type="journal article" date="2019" name="Int. J. Syst. Evol. Microbiol.">
        <title>The Global Catalogue of Microorganisms (GCM) 10K type strain sequencing project: providing services to taxonomists for standard genome sequencing and annotation.</title>
        <authorList>
            <consortium name="The Broad Institute Genomics Platform"/>
            <consortium name="The Broad Institute Genome Sequencing Center for Infectious Disease"/>
            <person name="Wu L."/>
            <person name="Ma J."/>
        </authorList>
    </citation>
    <scope>NUCLEOTIDE SEQUENCE [LARGE SCALE GENOMIC DNA]</scope>
    <source>
        <strain evidence="7">JCM 17804</strain>
    </source>
</reference>
<dbReference type="InterPro" id="IPR028082">
    <property type="entry name" value="Peripla_BP_I"/>
</dbReference>
<dbReference type="PANTHER" id="PTHR47235">
    <property type="entry name" value="BLR6548 PROTEIN"/>
    <property type="match status" value="1"/>
</dbReference>
<keyword evidence="7" id="KW-1185">Reference proteome</keyword>
<evidence type="ECO:0000313" key="7">
    <source>
        <dbReference type="Proteomes" id="UP001500975"/>
    </source>
</evidence>
<dbReference type="Gene3D" id="3.40.50.2300">
    <property type="match status" value="2"/>
</dbReference>
<dbReference type="PRINTS" id="PR00337">
    <property type="entry name" value="LEUILEVALBP"/>
</dbReference>
<accession>A0ABP8I7R1</accession>
<evidence type="ECO:0000256" key="4">
    <source>
        <dbReference type="ARBA" id="ARBA00022970"/>
    </source>
</evidence>
<sequence>MSAIFFPLLRLAFMRMLCAAVLTALTAGGAWGEILVGQTTGVTGPAAVPVNENIIGAQLAIDAINAQGGIHGEKIEVVRMDDAFDVKRAGENARVLIEQKKVVAMFLNRGTPHAQAMIPWLDKYGVALIGPSTGAMVLQKPLQPHVFNVRSTYQREAEKAILHLLTVSMSRIAVVHVADSFGQDVLEGAMTGFSKGKATPAAVVPADRDKPDYATIIPKIANAQAVLWIGSSAGVAEGIKALRAAGSAAQVVTLSNNASGGFIKQLGAASQGVIVTQVFPSERSIAHPMVKEALALAQAKGQKELSPAVLEGYASAKVLVEALRRAGPKPTRAKVLAALETMRSYDVGGGLTVNYTPEVHAGIDFTDLSIISGGKFRR</sequence>
<evidence type="ECO:0000256" key="1">
    <source>
        <dbReference type="ARBA" id="ARBA00010062"/>
    </source>
</evidence>
<evidence type="ECO:0000259" key="5">
    <source>
        <dbReference type="Pfam" id="PF13458"/>
    </source>
</evidence>
<evidence type="ECO:0000256" key="3">
    <source>
        <dbReference type="ARBA" id="ARBA00022729"/>
    </source>
</evidence>
<dbReference type="InterPro" id="IPR000709">
    <property type="entry name" value="Leu_Ile_Val-bd"/>
</dbReference>
<dbReference type="SUPFAM" id="SSF53822">
    <property type="entry name" value="Periplasmic binding protein-like I"/>
    <property type="match status" value="1"/>
</dbReference>
<evidence type="ECO:0000256" key="2">
    <source>
        <dbReference type="ARBA" id="ARBA00022448"/>
    </source>
</evidence>
<keyword evidence="4" id="KW-0029">Amino-acid transport</keyword>
<dbReference type="InterPro" id="IPR028081">
    <property type="entry name" value="Leu-bd"/>
</dbReference>
<dbReference type="RefSeq" id="WP_345540518.1">
    <property type="nucleotide sequence ID" value="NZ_BAABGJ010000076.1"/>
</dbReference>
<proteinExistence type="inferred from homology"/>
<evidence type="ECO:0000313" key="6">
    <source>
        <dbReference type="EMBL" id="GAA4353132.1"/>
    </source>
</evidence>
<organism evidence="6 7">
    <name type="scientific">Variovorax defluvii</name>
    <dbReference type="NCBI Taxonomy" id="913761"/>
    <lineage>
        <taxon>Bacteria</taxon>
        <taxon>Pseudomonadati</taxon>
        <taxon>Pseudomonadota</taxon>
        <taxon>Betaproteobacteria</taxon>
        <taxon>Burkholderiales</taxon>
        <taxon>Comamonadaceae</taxon>
        <taxon>Variovorax</taxon>
    </lineage>
</organism>
<gene>
    <name evidence="6" type="ORF">GCM10023165_43170</name>
</gene>
<comment type="similarity">
    <text evidence="1">Belongs to the leucine-binding protein family.</text>
</comment>
<protein>
    <submittedName>
        <fullName evidence="6">ABC transporter substrate-binding protein</fullName>
    </submittedName>
</protein>
<keyword evidence="3" id="KW-0732">Signal</keyword>
<name>A0ABP8I7R1_9BURK</name>
<dbReference type="Pfam" id="PF13458">
    <property type="entry name" value="Peripla_BP_6"/>
    <property type="match status" value="1"/>
</dbReference>
<dbReference type="PANTHER" id="PTHR47235:SF1">
    <property type="entry name" value="BLR6548 PROTEIN"/>
    <property type="match status" value="1"/>
</dbReference>
<comment type="caution">
    <text evidence="6">The sequence shown here is derived from an EMBL/GenBank/DDBJ whole genome shotgun (WGS) entry which is preliminary data.</text>
</comment>
<dbReference type="EMBL" id="BAABGJ010000076">
    <property type="protein sequence ID" value="GAA4353132.1"/>
    <property type="molecule type" value="Genomic_DNA"/>
</dbReference>